<dbReference type="GeneID" id="6083276"/>
<gene>
    <name evidence="2" type="ORF">LACBIDRAFT_332952</name>
</gene>
<reference evidence="2 3" key="1">
    <citation type="journal article" date="2008" name="Nature">
        <title>The genome of Laccaria bicolor provides insights into mycorrhizal symbiosis.</title>
        <authorList>
            <person name="Martin F."/>
            <person name="Aerts A."/>
            <person name="Ahren D."/>
            <person name="Brun A."/>
            <person name="Danchin E.G.J."/>
            <person name="Duchaussoy F."/>
            <person name="Gibon J."/>
            <person name="Kohler A."/>
            <person name="Lindquist E."/>
            <person name="Pereda V."/>
            <person name="Salamov A."/>
            <person name="Shapiro H.J."/>
            <person name="Wuyts J."/>
            <person name="Blaudez D."/>
            <person name="Buee M."/>
            <person name="Brokstein P."/>
            <person name="Canbaeck B."/>
            <person name="Cohen D."/>
            <person name="Courty P.E."/>
            <person name="Coutinho P.M."/>
            <person name="Delaruelle C."/>
            <person name="Detter J.C."/>
            <person name="Deveau A."/>
            <person name="DiFazio S."/>
            <person name="Duplessis S."/>
            <person name="Fraissinet-Tachet L."/>
            <person name="Lucic E."/>
            <person name="Frey-Klett P."/>
            <person name="Fourrey C."/>
            <person name="Feussner I."/>
            <person name="Gay G."/>
            <person name="Grimwood J."/>
            <person name="Hoegger P.J."/>
            <person name="Jain P."/>
            <person name="Kilaru S."/>
            <person name="Labbe J."/>
            <person name="Lin Y.C."/>
            <person name="Legue V."/>
            <person name="Le Tacon F."/>
            <person name="Marmeisse R."/>
            <person name="Melayah D."/>
            <person name="Montanini B."/>
            <person name="Muratet M."/>
            <person name="Nehls U."/>
            <person name="Niculita-Hirzel H."/>
            <person name="Oudot-Le Secq M.P."/>
            <person name="Peter M."/>
            <person name="Quesneville H."/>
            <person name="Rajashekar B."/>
            <person name="Reich M."/>
            <person name="Rouhier N."/>
            <person name="Schmutz J."/>
            <person name="Yin T."/>
            <person name="Chalot M."/>
            <person name="Henrissat B."/>
            <person name="Kuees U."/>
            <person name="Lucas S."/>
            <person name="Van de Peer Y."/>
            <person name="Podila G.K."/>
            <person name="Polle A."/>
            <person name="Pukkila P.J."/>
            <person name="Richardson P.M."/>
            <person name="Rouze P."/>
            <person name="Sanders I.R."/>
            <person name="Stajich J.E."/>
            <person name="Tunlid A."/>
            <person name="Tuskan G."/>
            <person name="Grigoriev I.V."/>
        </authorList>
    </citation>
    <scope>NUCLEOTIDE SEQUENCE [LARGE SCALE GENOMIC DNA]</scope>
    <source>
        <strain evidence="3">S238N-H82 / ATCC MYA-4686</strain>
    </source>
</reference>
<dbReference type="EMBL" id="DS547136">
    <property type="protein sequence ID" value="EDR01786.1"/>
    <property type="molecule type" value="Genomic_DNA"/>
</dbReference>
<feature type="compositionally biased region" description="Acidic residues" evidence="1">
    <location>
        <begin position="417"/>
        <end position="438"/>
    </location>
</feature>
<evidence type="ECO:0000313" key="3">
    <source>
        <dbReference type="Proteomes" id="UP000001194"/>
    </source>
</evidence>
<evidence type="ECO:0000256" key="1">
    <source>
        <dbReference type="SAM" id="MobiDB-lite"/>
    </source>
</evidence>
<protein>
    <submittedName>
        <fullName evidence="2">Predicted protein</fullName>
    </submittedName>
</protein>
<dbReference type="AlphaFoldDB" id="B0DUD9"/>
<proteinExistence type="predicted"/>
<name>B0DUD9_LACBS</name>
<dbReference type="Proteomes" id="UP000001194">
    <property type="component" value="Unassembled WGS sequence"/>
</dbReference>
<keyword evidence="3" id="KW-1185">Reference proteome</keyword>
<evidence type="ECO:0000313" key="2">
    <source>
        <dbReference type="EMBL" id="EDR01786.1"/>
    </source>
</evidence>
<feature type="non-terminal residue" evidence="2">
    <location>
        <position position="1"/>
    </location>
</feature>
<dbReference type="RefSeq" id="XP_001887599.1">
    <property type="nucleotide sequence ID" value="XM_001887564.1"/>
</dbReference>
<sequence length="470" mass="53855">RHGSWGRRASYLTRSLPEVDQRTRSRSGTKSRETSRACCHAGGKHAALPLHGRSEQVENKFRIALTVSSYLFLAYTSSWWHFKERLSVAGSLQLKESPTVKNHIDRCDCKWQALTWSELNLQNGTDLLEKFPAMSPSPLSFPQEVIDKIVDDLEPDEDLPSLLNCSLTSRSFLAASRRVLFNQMTLGTDGDAERGSKDCRDSKKGTRVGWVSREETLPLLLPLLVSLKFLAIRAWLADEHRHKLDWSILPPRLAAALSQTFMLPSLVKIEFVELENIPYEVVTSRYLKGLSFWGIPHELLDFRPFPNLRVFSLDIAFYACETFPNLNVLPILITQLRKITSDSNLEEFRLLADYSPPPNDIHVVDDGWLTRFCRLPFWQELDLILTHPRFSKLRRVDVSFKRTDEMESTSSEFELQMSDEPDPQVDGDSDLQADAEPECDLEPGLHDLRMQIPGLVNKKIVFFEFMEYVA</sequence>
<dbReference type="OrthoDB" id="2788229at2759"/>
<feature type="region of interest" description="Disordered" evidence="1">
    <location>
        <begin position="407"/>
        <end position="438"/>
    </location>
</feature>
<dbReference type="InParanoid" id="B0DUD9"/>
<accession>B0DUD9</accession>
<dbReference type="HOGENOM" id="CLU_582131_0_0_1"/>
<dbReference type="KEGG" id="lbc:LACBIDRAFT_332952"/>
<organism evidence="3">
    <name type="scientific">Laccaria bicolor (strain S238N-H82 / ATCC MYA-4686)</name>
    <name type="common">Bicoloured deceiver</name>
    <name type="synonym">Laccaria laccata var. bicolor</name>
    <dbReference type="NCBI Taxonomy" id="486041"/>
    <lineage>
        <taxon>Eukaryota</taxon>
        <taxon>Fungi</taxon>
        <taxon>Dikarya</taxon>
        <taxon>Basidiomycota</taxon>
        <taxon>Agaricomycotina</taxon>
        <taxon>Agaricomycetes</taxon>
        <taxon>Agaricomycetidae</taxon>
        <taxon>Agaricales</taxon>
        <taxon>Agaricineae</taxon>
        <taxon>Hydnangiaceae</taxon>
        <taxon>Laccaria</taxon>
    </lineage>
</organism>